<dbReference type="InterPro" id="IPR050153">
    <property type="entry name" value="Metal_Ion_Import_ABC"/>
</dbReference>
<feature type="domain" description="ABC transporter" evidence="5">
    <location>
        <begin position="1"/>
        <end position="221"/>
    </location>
</feature>
<evidence type="ECO:0000256" key="2">
    <source>
        <dbReference type="ARBA" id="ARBA00022448"/>
    </source>
</evidence>
<reference evidence="6 7" key="1">
    <citation type="submission" date="2015-02" db="EMBL/GenBank/DDBJ databases">
        <title>Two Pseudomonas sp. nov., isolated from raw milk.</title>
        <authorList>
            <person name="Wenning M."/>
            <person name="von Neubeck M."/>
            <person name="Huptas C."/>
            <person name="Scherer S."/>
        </authorList>
    </citation>
    <scope>NUCLEOTIDE SEQUENCE [LARGE SCALE GENOMIC DNA]</scope>
    <source>
        <strain evidence="6 7">DSM 29164</strain>
    </source>
</reference>
<dbReference type="PROSITE" id="PS00211">
    <property type="entry name" value="ABC_TRANSPORTER_1"/>
    <property type="match status" value="1"/>
</dbReference>
<dbReference type="GO" id="GO:0016887">
    <property type="term" value="F:ATP hydrolysis activity"/>
    <property type="evidence" value="ECO:0007669"/>
    <property type="project" value="InterPro"/>
</dbReference>
<dbReference type="Proteomes" id="UP000050852">
    <property type="component" value="Unassembled WGS sequence"/>
</dbReference>
<dbReference type="Gene3D" id="3.40.50.300">
    <property type="entry name" value="P-loop containing nucleotide triphosphate hydrolases"/>
    <property type="match status" value="1"/>
</dbReference>
<evidence type="ECO:0000256" key="3">
    <source>
        <dbReference type="ARBA" id="ARBA00022741"/>
    </source>
</evidence>
<name>A0A0R3AJN1_9PSED</name>
<dbReference type="InterPro" id="IPR003593">
    <property type="entry name" value="AAA+_ATPase"/>
</dbReference>
<keyword evidence="3" id="KW-0547">Nucleotide-binding</keyword>
<protein>
    <submittedName>
        <fullName evidence="6">Manganese ABC transporter ATP-binding protein</fullName>
    </submittedName>
</protein>
<gene>
    <name evidence="6" type="ORF">TX23_08955</name>
</gene>
<dbReference type="EMBL" id="JYLN01000003">
    <property type="protein sequence ID" value="KRP72889.1"/>
    <property type="molecule type" value="Genomic_DNA"/>
</dbReference>
<dbReference type="PANTHER" id="PTHR42734:SF5">
    <property type="entry name" value="IRON TRANSPORT SYSTEM ATP-BINDING PROTEIN HI_0361-RELATED"/>
    <property type="match status" value="1"/>
</dbReference>
<sequence>MITCNALRWGAPGQPLTPALNVTLEKGSLTGIIGANGTGKSSLLKVIAGLQKPLTGKVCVDVPRRGGLSFLPQQQHLDRQFPISLQELVAAGFWGTQLNAHQRNERLRAVMEDWCLSGLEQRPLMALSGGELQRALLARMSLADSPILLLDEPHAALDEDGQALCWKHIHAWHSQGRTLVVVCHDLASVRHHTQHVLQIKNTGCVFGPSKELIRPQPQMQVA</sequence>
<dbReference type="PATRIC" id="fig|1615673.3.peg.2819"/>
<dbReference type="InterPro" id="IPR003439">
    <property type="entry name" value="ABC_transporter-like_ATP-bd"/>
</dbReference>
<dbReference type="OrthoDB" id="9806726at2"/>
<dbReference type="RefSeq" id="WP_057701882.1">
    <property type="nucleotide sequence ID" value="NZ_JAUKOF010000001.1"/>
</dbReference>
<dbReference type="PROSITE" id="PS50893">
    <property type="entry name" value="ABC_TRANSPORTER_2"/>
    <property type="match status" value="1"/>
</dbReference>
<evidence type="ECO:0000313" key="6">
    <source>
        <dbReference type="EMBL" id="KRP72889.1"/>
    </source>
</evidence>
<evidence type="ECO:0000256" key="1">
    <source>
        <dbReference type="ARBA" id="ARBA00005417"/>
    </source>
</evidence>
<keyword evidence="2" id="KW-0813">Transport</keyword>
<dbReference type="SMART" id="SM00382">
    <property type="entry name" value="AAA"/>
    <property type="match status" value="1"/>
</dbReference>
<dbReference type="Pfam" id="PF00005">
    <property type="entry name" value="ABC_tran"/>
    <property type="match status" value="1"/>
</dbReference>
<dbReference type="InterPro" id="IPR017871">
    <property type="entry name" value="ABC_transporter-like_CS"/>
</dbReference>
<dbReference type="PANTHER" id="PTHR42734">
    <property type="entry name" value="METAL TRANSPORT SYSTEM ATP-BINDING PROTEIN TM_0124-RELATED"/>
    <property type="match status" value="1"/>
</dbReference>
<evidence type="ECO:0000313" key="7">
    <source>
        <dbReference type="Proteomes" id="UP000050852"/>
    </source>
</evidence>
<dbReference type="GO" id="GO:0005524">
    <property type="term" value="F:ATP binding"/>
    <property type="evidence" value="ECO:0007669"/>
    <property type="project" value="UniProtKB-KW"/>
</dbReference>
<proteinExistence type="inferred from homology"/>
<evidence type="ECO:0000259" key="5">
    <source>
        <dbReference type="PROSITE" id="PS50893"/>
    </source>
</evidence>
<dbReference type="InterPro" id="IPR027417">
    <property type="entry name" value="P-loop_NTPase"/>
</dbReference>
<dbReference type="AlphaFoldDB" id="A0A0R3AJN1"/>
<keyword evidence="4 6" id="KW-0067">ATP-binding</keyword>
<evidence type="ECO:0000256" key="4">
    <source>
        <dbReference type="ARBA" id="ARBA00022840"/>
    </source>
</evidence>
<comment type="similarity">
    <text evidence="1">Belongs to the ABC transporter superfamily.</text>
</comment>
<organism evidence="6 7">
    <name type="scientific">Pseudomonas paralactis</name>
    <dbReference type="NCBI Taxonomy" id="1615673"/>
    <lineage>
        <taxon>Bacteria</taxon>
        <taxon>Pseudomonadati</taxon>
        <taxon>Pseudomonadota</taxon>
        <taxon>Gammaproteobacteria</taxon>
        <taxon>Pseudomonadales</taxon>
        <taxon>Pseudomonadaceae</taxon>
        <taxon>Pseudomonas</taxon>
    </lineage>
</organism>
<dbReference type="SUPFAM" id="SSF52540">
    <property type="entry name" value="P-loop containing nucleoside triphosphate hydrolases"/>
    <property type="match status" value="1"/>
</dbReference>
<accession>A0A0R3AJN1</accession>
<comment type="caution">
    <text evidence="6">The sequence shown here is derived from an EMBL/GenBank/DDBJ whole genome shotgun (WGS) entry which is preliminary data.</text>
</comment>